<dbReference type="EMBL" id="BARU01023367">
    <property type="protein sequence ID" value="GAH52295.1"/>
    <property type="molecule type" value="Genomic_DNA"/>
</dbReference>
<proteinExistence type="predicted"/>
<comment type="caution">
    <text evidence="1">The sequence shown here is derived from an EMBL/GenBank/DDBJ whole genome shotgun (WGS) entry which is preliminary data.</text>
</comment>
<evidence type="ECO:0000313" key="1">
    <source>
        <dbReference type="EMBL" id="GAH52295.1"/>
    </source>
</evidence>
<protein>
    <submittedName>
        <fullName evidence="1">Uncharacterized protein</fullName>
    </submittedName>
</protein>
<reference evidence="1" key="1">
    <citation type="journal article" date="2014" name="Front. Microbiol.">
        <title>High frequency of phylogenetically diverse reductive dehalogenase-homologous genes in deep subseafloor sedimentary metagenomes.</title>
        <authorList>
            <person name="Kawai M."/>
            <person name="Futagami T."/>
            <person name="Toyoda A."/>
            <person name="Takaki Y."/>
            <person name="Nishi S."/>
            <person name="Hori S."/>
            <person name="Arai W."/>
            <person name="Tsubouchi T."/>
            <person name="Morono Y."/>
            <person name="Uchiyama I."/>
            <person name="Ito T."/>
            <person name="Fujiyama A."/>
            <person name="Inagaki F."/>
            <person name="Takami H."/>
        </authorList>
    </citation>
    <scope>NUCLEOTIDE SEQUENCE</scope>
    <source>
        <strain evidence="1">Expedition CK06-06</strain>
    </source>
</reference>
<dbReference type="AlphaFoldDB" id="X1H5B9"/>
<name>X1H5B9_9ZZZZ</name>
<gene>
    <name evidence="1" type="ORF">S03H2_37933</name>
</gene>
<organism evidence="1">
    <name type="scientific">marine sediment metagenome</name>
    <dbReference type="NCBI Taxonomy" id="412755"/>
    <lineage>
        <taxon>unclassified sequences</taxon>
        <taxon>metagenomes</taxon>
        <taxon>ecological metagenomes</taxon>
    </lineage>
</organism>
<accession>X1H5B9</accession>
<sequence>MGVEGDYAAKQIFLPGSLVQSFNQVAMPCMNAVKDADGDKCFLFGNYAD</sequence>